<evidence type="ECO:0000313" key="2">
    <source>
        <dbReference type="Proteomes" id="UP001597042"/>
    </source>
</evidence>
<name>A0ABW2ZP98_9MICO</name>
<protein>
    <submittedName>
        <fullName evidence="1">HEAT repeat domain-containing protein</fullName>
    </submittedName>
</protein>
<gene>
    <name evidence="1" type="ORF">ACFQZV_03010</name>
</gene>
<dbReference type="InterPro" id="IPR011989">
    <property type="entry name" value="ARM-like"/>
</dbReference>
<dbReference type="EMBL" id="JBHTIM010000001">
    <property type="protein sequence ID" value="MFD0780268.1"/>
    <property type="molecule type" value="Genomic_DNA"/>
</dbReference>
<dbReference type="Proteomes" id="UP001597042">
    <property type="component" value="Unassembled WGS sequence"/>
</dbReference>
<keyword evidence="2" id="KW-1185">Reference proteome</keyword>
<dbReference type="InterPro" id="IPR016024">
    <property type="entry name" value="ARM-type_fold"/>
</dbReference>
<dbReference type="RefSeq" id="WP_378752575.1">
    <property type="nucleotide sequence ID" value="NZ_JBHSSV010000010.1"/>
</dbReference>
<reference evidence="2" key="1">
    <citation type="journal article" date="2019" name="Int. J. Syst. Evol. Microbiol.">
        <title>The Global Catalogue of Microorganisms (GCM) 10K type strain sequencing project: providing services to taxonomists for standard genome sequencing and annotation.</title>
        <authorList>
            <consortium name="The Broad Institute Genomics Platform"/>
            <consortium name="The Broad Institute Genome Sequencing Center for Infectious Disease"/>
            <person name="Wu L."/>
            <person name="Ma J."/>
        </authorList>
    </citation>
    <scope>NUCLEOTIDE SEQUENCE [LARGE SCALE GENOMIC DNA]</scope>
    <source>
        <strain evidence="2">CCUG 50754</strain>
    </source>
</reference>
<evidence type="ECO:0000313" key="1">
    <source>
        <dbReference type="EMBL" id="MFD0780268.1"/>
    </source>
</evidence>
<accession>A0ABW2ZP98</accession>
<comment type="caution">
    <text evidence="1">The sequence shown here is derived from an EMBL/GenBank/DDBJ whole genome shotgun (WGS) entry which is preliminary data.</text>
</comment>
<organism evidence="1 2">
    <name type="scientific">Microbacterium koreense</name>
    <dbReference type="NCBI Taxonomy" id="323761"/>
    <lineage>
        <taxon>Bacteria</taxon>
        <taxon>Bacillati</taxon>
        <taxon>Actinomycetota</taxon>
        <taxon>Actinomycetes</taxon>
        <taxon>Micrococcales</taxon>
        <taxon>Microbacteriaceae</taxon>
        <taxon>Microbacterium</taxon>
    </lineage>
</organism>
<dbReference type="Gene3D" id="1.25.10.10">
    <property type="entry name" value="Leucine-rich Repeat Variant"/>
    <property type="match status" value="1"/>
</dbReference>
<sequence>MEQLPPRGARPAVLASSAAELFGRAHVVRWCEELLRGAIGDSDSEFPDISWLGGTVGWADYWTRVWGARGLLHIGHPAREVVVLTSLSDDSWRVREMSLKVIRRYGLHDAAGAVDRLTEDPVERVRVAAWKALGLEEVPARASGLER</sequence>
<proteinExistence type="predicted"/>
<dbReference type="SUPFAM" id="SSF48371">
    <property type="entry name" value="ARM repeat"/>
    <property type="match status" value="1"/>
</dbReference>